<organism evidence="1 2">
    <name type="scientific">Panagrolaimus sp. JU765</name>
    <dbReference type="NCBI Taxonomy" id="591449"/>
    <lineage>
        <taxon>Eukaryota</taxon>
        <taxon>Metazoa</taxon>
        <taxon>Ecdysozoa</taxon>
        <taxon>Nematoda</taxon>
        <taxon>Chromadorea</taxon>
        <taxon>Rhabditida</taxon>
        <taxon>Tylenchina</taxon>
        <taxon>Panagrolaimomorpha</taxon>
        <taxon>Panagrolaimoidea</taxon>
        <taxon>Panagrolaimidae</taxon>
        <taxon>Panagrolaimus</taxon>
    </lineage>
</organism>
<proteinExistence type="predicted"/>
<accession>A0AC34PUU0</accession>
<reference evidence="2" key="1">
    <citation type="submission" date="2022-11" db="UniProtKB">
        <authorList>
            <consortium name="WormBaseParasite"/>
        </authorList>
    </citation>
    <scope>IDENTIFICATION</scope>
</reference>
<sequence>MSIKSSLTNFWNRTKRRFRRNERSADRSANRAARNMKKAAKNTGEAIEDFVESGVKATKNLAHDKKKQKRLAENSNNKY</sequence>
<name>A0AC34PUU0_9BILA</name>
<protein>
    <submittedName>
        <fullName evidence="2">Uncharacterized protein</fullName>
    </submittedName>
</protein>
<evidence type="ECO:0000313" key="2">
    <source>
        <dbReference type="WBParaSite" id="JU765_v2.g10165.t1"/>
    </source>
</evidence>
<dbReference type="WBParaSite" id="JU765_v2.g10165.t1">
    <property type="protein sequence ID" value="JU765_v2.g10165.t1"/>
    <property type="gene ID" value="JU765_v2.g10165"/>
</dbReference>
<dbReference type="Proteomes" id="UP000887576">
    <property type="component" value="Unplaced"/>
</dbReference>
<evidence type="ECO:0000313" key="1">
    <source>
        <dbReference type="Proteomes" id="UP000887576"/>
    </source>
</evidence>